<proteinExistence type="predicted"/>
<keyword evidence="1" id="KW-0378">Hydrolase</keyword>
<name>A0A3B1BDM1_9ZZZZ</name>
<keyword evidence="1" id="KW-0326">Glycosidase</keyword>
<dbReference type="EC" id="3.2.1.22" evidence="1"/>
<evidence type="ECO:0000313" key="1">
    <source>
        <dbReference type="EMBL" id="VAX16209.1"/>
    </source>
</evidence>
<protein>
    <submittedName>
        <fullName evidence="1">Alpha-galactosidase</fullName>
        <ecNumber evidence="1">3.2.1.22</ecNumber>
    </submittedName>
</protein>
<dbReference type="EMBL" id="UOGD01000047">
    <property type="protein sequence ID" value="VAX16209.1"/>
    <property type="molecule type" value="Genomic_DNA"/>
</dbReference>
<dbReference type="AlphaFoldDB" id="A0A3B1BDM1"/>
<gene>
    <name evidence="1" type="ORF">MNBD_IGNAVI01-1709</name>
</gene>
<feature type="non-terminal residue" evidence="1">
    <location>
        <position position="230"/>
    </location>
</feature>
<accession>A0A3B1BDM1</accession>
<dbReference type="Gene3D" id="2.60.120.260">
    <property type="entry name" value="Galactose-binding domain-like"/>
    <property type="match status" value="1"/>
</dbReference>
<organism evidence="1">
    <name type="scientific">hydrothermal vent metagenome</name>
    <dbReference type="NCBI Taxonomy" id="652676"/>
    <lineage>
        <taxon>unclassified sequences</taxon>
        <taxon>metagenomes</taxon>
        <taxon>ecological metagenomes</taxon>
    </lineage>
</organism>
<dbReference type="SUPFAM" id="SSF49785">
    <property type="entry name" value="Galactose-binding domain-like"/>
    <property type="match status" value="1"/>
</dbReference>
<dbReference type="PROSITE" id="PS51257">
    <property type="entry name" value="PROKAR_LIPOPROTEIN"/>
    <property type="match status" value="1"/>
</dbReference>
<dbReference type="GO" id="GO:0004557">
    <property type="term" value="F:alpha-galactosidase activity"/>
    <property type="evidence" value="ECO:0007669"/>
    <property type="project" value="UniProtKB-EC"/>
</dbReference>
<sequence length="230" mass="26315">MSKKKYFLISLVMIIALFACNDKEKSHEVLELNDGWKFNAGDNLDYAKPNFDDTYWKNIDVNKRWEDQGYKKLDGFAWYRIKVIIPSSLKNNSELKDSLIFNFGKINDFDQFFFNGELIGENAHNVKQGTKVTDSYKNLGNSKWYADRRYSLPSDDKLIKWDGENVIAIRVFDLGASGGLYSGDVNITMPQLSDYLAININKNDFSDDGKQFGKTISISNSSAKYILDGE</sequence>
<reference evidence="1" key="1">
    <citation type="submission" date="2018-06" db="EMBL/GenBank/DDBJ databases">
        <authorList>
            <person name="Zhirakovskaya E."/>
        </authorList>
    </citation>
    <scope>NUCLEOTIDE SEQUENCE</scope>
</reference>
<dbReference type="InterPro" id="IPR008979">
    <property type="entry name" value="Galactose-bd-like_sf"/>
</dbReference>